<evidence type="ECO:0000313" key="4">
    <source>
        <dbReference type="Proteomes" id="UP000516415"/>
    </source>
</evidence>
<keyword evidence="1" id="KW-1194">Viral DNA replication</keyword>
<dbReference type="GO" id="GO:0006260">
    <property type="term" value="P:DNA replication"/>
    <property type="evidence" value="ECO:0007669"/>
    <property type="project" value="InterPro"/>
</dbReference>
<accession>A0A7H0XFW1</accession>
<evidence type="ECO:0000313" key="3">
    <source>
        <dbReference type="EMBL" id="QNR53901.1"/>
    </source>
</evidence>
<organism evidence="3 4">
    <name type="scientific">Pseudomonas phage phiK7A1</name>
    <dbReference type="NCBI Taxonomy" id="2759194"/>
    <lineage>
        <taxon>Viruses</taxon>
        <taxon>Duplodnaviria</taxon>
        <taxon>Heunggongvirae</taxon>
        <taxon>Uroviricota</taxon>
        <taxon>Caudoviricetes</taxon>
        <taxon>Vandenendeviridae</taxon>
        <taxon>Gorskivirinae</taxon>
        <taxon>Torinovirus</taxon>
        <taxon>Torinovirus K7A1</taxon>
    </lineage>
</organism>
<dbReference type="EMBL" id="MT740307">
    <property type="protein sequence ID" value="QNR53901.1"/>
    <property type="molecule type" value="Genomic_DNA"/>
</dbReference>
<dbReference type="InterPro" id="IPR036397">
    <property type="entry name" value="RNaseH_sf"/>
</dbReference>
<evidence type="ECO:0000256" key="1">
    <source>
        <dbReference type="ARBA" id="ARBA00023109"/>
    </source>
</evidence>
<evidence type="ECO:0000259" key="2">
    <source>
        <dbReference type="SMART" id="SM00482"/>
    </source>
</evidence>
<dbReference type="Pfam" id="PF00476">
    <property type="entry name" value="DNA_pol_A"/>
    <property type="match status" value="1"/>
</dbReference>
<feature type="domain" description="DNA-directed DNA polymerase family A palm" evidence="2">
    <location>
        <begin position="568"/>
        <end position="781"/>
    </location>
</feature>
<dbReference type="InterPro" id="IPR001098">
    <property type="entry name" value="DNA-dir_DNA_pol_A_palm_dom"/>
</dbReference>
<dbReference type="Proteomes" id="UP000516415">
    <property type="component" value="Segment"/>
</dbReference>
<dbReference type="Gene3D" id="3.30.70.370">
    <property type="match status" value="1"/>
</dbReference>
<dbReference type="InterPro" id="IPR043502">
    <property type="entry name" value="DNA/RNA_pol_sf"/>
</dbReference>
<dbReference type="Gene3D" id="3.30.420.10">
    <property type="entry name" value="Ribonuclease H-like superfamily/Ribonuclease H"/>
    <property type="match status" value="1"/>
</dbReference>
<keyword evidence="4" id="KW-1185">Reference proteome</keyword>
<dbReference type="SUPFAM" id="SSF56672">
    <property type="entry name" value="DNA/RNA polymerases"/>
    <property type="match status" value="1"/>
</dbReference>
<dbReference type="SMART" id="SM00482">
    <property type="entry name" value="POLAc"/>
    <property type="match status" value="1"/>
</dbReference>
<dbReference type="GO" id="GO:0003677">
    <property type="term" value="F:DNA binding"/>
    <property type="evidence" value="ECO:0007669"/>
    <property type="project" value="InterPro"/>
</dbReference>
<keyword evidence="1" id="KW-0235">DNA replication</keyword>
<dbReference type="InterPro" id="IPR012337">
    <property type="entry name" value="RNaseH-like_sf"/>
</dbReference>
<dbReference type="GO" id="GO:0003887">
    <property type="term" value="F:DNA-directed DNA polymerase activity"/>
    <property type="evidence" value="ECO:0007669"/>
    <property type="project" value="InterPro"/>
</dbReference>
<protein>
    <submittedName>
        <fullName evidence="3">DNA polymerase family A</fullName>
    </submittedName>
</protein>
<proteinExistence type="predicted"/>
<sequence length="892" mass="101435">MIFTRHQHAHPDDYTWDAEATGLLDETAIDYNASPYKLKPSYAAHCVVFQNHFTGEYIAFHDGDKYVFDGRRYEETVGSETYVLEDYMPLDYTHFPLSELKAFIQRTKFRRVIAHNMISYDLLFAKLYFGIDYTLGNEWREGGLTTWSSDTWAGNKIGGFWDTLPLSKCLNPDRYGGHSLEKLASGGVTEKIQFRKHMHPDVRFKHFAADMLYYCIFDVGSNTEVYFGLMDGTKNKEGPNKPGPNLFEREELMKWMSAIRLEHNIADIITRQEHRGFDFNMRKAEIALDELDQLMHDRRIKVEPVLPERPATQAFMKDYTPPKIQLKQNLELSSHMTKFIAKHDGSYNAETMEATIFGKVHKLPMPCDPLVTTMKATIDDTTHIKNWLVSLGWNPSEYKEKDITVDTKKNKLTQEKLEIAIDRYLDQTYDMAFKEDRLAHFGWSKGMHKATVRSKLLERAGRSLKVLTNPSFTKGQDKDMCPDLDRISEQFPFAKQVVEYLTYKHRRNSILGGGVDWDDPDEEPEKGYIASVREDGRIATPADTCGAATSRFKHRKVANIPRVTSLYGYQLRDLFGVGSGYYQIGYDFDSLEARIESAYCWMYDTEGHEYCLSLMMDKPNDVHTKMAQAISAIIGRPFGRSPAKNVKYGCTYGAQAAKVAKTIGDTLAVGTQVFDAFWIAAFPLDSLKKALTAQWEANGKKYIIGIDGRRVPTRSAHAILNSLFQSGGVICAKRAMVIHDVKLKQAGLSVDFFRDDWRNKEYCQQMIAYHDEAQLEATAKSFKFKAFSYASIGFTAHDDEDALKVADKKLKELAQAFKDEQLESVGEVWSDISHNDKGFYVAYCKAGQLAVQSVTEAGLFYRADDADTSPVAPHALDLTAGYIVNRSWAGCH</sequence>
<dbReference type="SUPFAM" id="SSF53098">
    <property type="entry name" value="Ribonuclease H-like"/>
    <property type="match status" value="1"/>
</dbReference>
<gene>
    <name evidence="3" type="ORF">phiK7A1_113</name>
</gene>
<name>A0A7H0XFW1_9CAUD</name>
<dbReference type="GO" id="GO:0039693">
    <property type="term" value="P:viral DNA genome replication"/>
    <property type="evidence" value="ECO:0007669"/>
    <property type="project" value="UniProtKB-KW"/>
</dbReference>
<reference evidence="3 4" key="1">
    <citation type="submission" date="2020-07" db="EMBL/GenBank/DDBJ databases">
        <authorList>
            <person name="Martino G."/>
            <person name="Holtappels D."/>
            <person name="Wagemans J."/>
            <person name="Lavigne R."/>
            <person name="Turina M."/>
            <person name="Ciuffo M."/>
        </authorList>
    </citation>
    <scope>NUCLEOTIDE SEQUENCE [LARGE SCALE GENOMIC DNA]</scope>
</reference>